<dbReference type="Pfam" id="PF14301">
    <property type="entry name" value="DUF4376"/>
    <property type="match status" value="1"/>
</dbReference>
<dbReference type="InterPro" id="IPR025484">
    <property type="entry name" value="DUF4376"/>
</dbReference>
<sequence length="229" mass="26119">MKCFQILNNEVLIENENYEYKDTPENFVLDGGSLEEFAVSKANGETAFVKPERVIYDNIQKHCVVNDEWYKYPNVTLDSYIDNIHDFIAAKEEREYVEPEPPTLEELKTSKIAGMKAERDIKEVKPIEYNGSNFDYDDKARDRINAAIIALEQLGEEASLAWTTADNTEVMVTAQDLKNVISAVAVRSNNLHIAYRDAKEAVEAVENEETLNSIKLEDYIPSLEVLTEQ</sequence>
<evidence type="ECO:0000259" key="1">
    <source>
        <dbReference type="Pfam" id="PF14301"/>
    </source>
</evidence>
<evidence type="ECO:0000313" key="2">
    <source>
        <dbReference type="EMBL" id="DAD81416.1"/>
    </source>
</evidence>
<dbReference type="EMBL" id="BK014901">
    <property type="protein sequence ID" value="DAD81416.1"/>
    <property type="molecule type" value="Genomic_DNA"/>
</dbReference>
<proteinExistence type="predicted"/>
<reference evidence="2" key="1">
    <citation type="journal article" date="2021" name="Proc. Natl. Acad. Sci. U.S.A.">
        <title>A Catalog of Tens of Thousands of Viruses from Human Metagenomes Reveals Hidden Associations with Chronic Diseases.</title>
        <authorList>
            <person name="Tisza M.J."/>
            <person name="Buck C.B."/>
        </authorList>
    </citation>
    <scope>NUCLEOTIDE SEQUENCE</scope>
    <source>
        <strain evidence="2">Ctqve24</strain>
    </source>
</reference>
<protein>
    <recommendedName>
        <fullName evidence="1">DUF4376 domain-containing protein</fullName>
    </recommendedName>
</protein>
<accession>A0A8S5MGU2</accession>
<organism evidence="2">
    <name type="scientific">Podoviridae sp. ctqve24</name>
    <dbReference type="NCBI Taxonomy" id="2826580"/>
    <lineage>
        <taxon>Viruses</taxon>
        <taxon>Duplodnaviria</taxon>
        <taxon>Heunggongvirae</taxon>
        <taxon>Uroviricota</taxon>
        <taxon>Caudoviricetes</taxon>
    </lineage>
</organism>
<feature type="domain" description="DUF4376" evidence="1">
    <location>
        <begin position="106"/>
        <end position="208"/>
    </location>
</feature>
<name>A0A8S5MGU2_9CAUD</name>